<dbReference type="InterPro" id="IPR004244">
    <property type="entry name" value="Transposase_22"/>
</dbReference>
<name>A0A4X2LHV5_VOMUR</name>
<accession>A0A4X2LHV5</accession>
<dbReference type="InterPro" id="IPR035300">
    <property type="entry name" value="L1_dsRBD"/>
</dbReference>
<dbReference type="InterPro" id="IPR043636">
    <property type="entry name" value="L1_RRM_dom"/>
</dbReference>
<dbReference type="Pfam" id="PF17490">
    <property type="entry name" value="Tnp_22_dsRBD"/>
    <property type="match status" value="1"/>
</dbReference>
<keyword evidence="5" id="KW-1185">Reference proteome</keyword>
<dbReference type="Pfam" id="PF02994">
    <property type="entry name" value="Transposase_22"/>
    <property type="match status" value="1"/>
</dbReference>
<dbReference type="PANTHER" id="PTHR11505">
    <property type="entry name" value="L1 TRANSPOSABLE ELEMENT-RELATED"/>
    <property type="match status" value="1"/>
</dbReference>
<dbReference type="InterPro" id="IPR042566">
    <property type="entry name" value="L1_C"/>
</dbReference>
<feature type="domain" description="L1 transposable element dsRBD-like" evidence="3">
    <location>
        <begin position="284"/>
        <end position="333"/>
    </location>
</feature>
<protein>
    <recommendedName>
        <fullName evidence="6">L1 transposable element RRM domain-containing protein</fullName>
    </recommendedName>
</protein>
<dbReference type="Ensembl" id="ENSVURT00010024259.1">
    <property type="protein sequence ID" value="ENSVURP00010021305.1"/>
    <property type="gene ID" value="ENSVURG00010016302.1"/>
</dbReference>
<evidence type="ECO:0008006" key="6">
    <source>
        <dbReference type="Google" id="ProtNLM"/>
    </source>
</evidence>
<dbReference type="Gene3D" id="3.30.250.20">
    <property type="entry name" value="L1 transposable element, C-terminal domain"/>
    <property type="match status" value="1"/>
</dbReference>
<dbReference type="STRING" id="29139.ENSVURP00010021305"/>
<dbReference type="FunFam" id="3.30.250.20:FF:000009">
    <property type="entry name" value="Uncharacterized protein"/>
    <property type="match status" value="1"/>
</dbReference>
<feature type="compositionally biased region" description="Basic and acidic residues" evidence="1">
    <location>
        <begin position="16"/>
        <end position="41"/>
    </location>
</feature>
<evidence type="ECO:0000259" key="3">
    <source>
        <dbReference type="Pfam" id="PF17490"/>
    </source>
</evidence>
<organism evidence="4 5">
    <name type="scientific">Vombatus ursinus</name>
    <name type="common">Common wombat</name>
    <dbReference type="NCBI Taxonomy" id="29139"/>
    <lineage>
        <taxon>Eukaryota</taxon>
        <taxon>Metazoa</taxon>
        <taxon>Chordata</taxon>
        <taxon>Craniata</taxon>
        <taxon>Vertebrata</taxon>
        <taxon>Euteleostomi</taxon>
        <taxon>Mammalia</taxon>
        <taxon>Metatheria</taxon>
        <taxon>Diprotodontia</taxon>
        <taxon>Vombatidae</taxon>
        <taxon>Vombatus</taxon>
    </lineage>
</organism>
<evidence type="ECO:0000256" key="1">
    <source>
        <dbReference type="SAM" id="MobiDB-lite"/>
    </source>
</evidence>
<proteinExistence type="predicted"/>
<dbReference type="Proteomes" id="UP000314987">
    <property type="component" value="Unassembled WGS sequence"/>
</dbReference>
<sequence>MSKQRKKSQTILSYCGDKEDQNIQPEEDNKAKAPTSKDSKKNMNQSQALGELKRDFEKQVREVEEKLRVTQENQEKQVNSLLKETQKNTEENNTLKNSLTQTAKEVQKANEEKNVLKSKIGQMEKEVQKITEENTSLKIRIEQLVASDFMRNQDTVKQIQKNEKLANNVKYLIGKTTDLKNRSRRENLKITGLSESHDQKKSLDIIFQEIIKENCPDILEPEGKIEIERIHQSPPERDPQRKTPRNIVAKFQSSQVKEKILQAARKKQFKYCGNTIRITQDLAASTLRDHRAWNIIFRRAKETGLQPRITYPAKLSIILQGEKWSFSEIEDFQAFLMKRLELNRKFDFQIQDSSGT</sequence>
<dbReference type="Gene3D" id="3.30.70.1820">
    <property type="entry name" value="L1 transposable element, RRM domain"/>
    <property type="match status" value="1"/>
</dbReference>
<dbReference type="GeneTree" id="ENSGT01050000244818"/>
<dbReference type="FunFam" id="3.30.70.1820:FF:000001">
    <property type="entry name" value="Uncharacterized protein"/>
    <property type="match status" value="1"/>
</dbReference>
<evidence type="ECO:0000259" key="2">
    <source>
        <dbReference type="Pfam" id="PF02994"/>
    </source>
</evidence>
<feature type="region of interest" description="Disordered" evidence="1">
    <location>
        <begin position="1"/>
        <end position="93"/>
    </location>
</feature>
<feature type="compositionally biased region" description="Basic and acidic residues" evidence="1">
    <location>
        <begin position="51"/>
        <end position="75"/>
    </location>
</feature>
<reference evidence="5" key="1">
    <citation type="submission" date="2018-12" db="EMBL/GenBank/DDBJ databases">
        <authorList>
            <person name="Yazar S."/>
        </authorList>
    </citation>
    <scope>NUCLEOTIDE SEQUENCE [LARGE SCALE GENOMIC DNA]</scope>
</reference>
<dbReference type="OMA" id="DWHEIFS"/>
<evidence type="ECO:0000313" key="5">
    <source>
        <dbReference type="Proteomes" id="UP000314987"/>
    </source>
</evidence>
<evidence type="ECO:0000313" key="4">
    <source>
        <dbReference type="Ensembl" id="ENSVURP00010021305.1"/>
    </source>
</evidence>
<reference evidence="4" key="3">
    <citation type="submission" date="2025-09" db="UniProtKB">
        <authorList>
            <consortium name="Ensembl"/>
        </authorList>
    </citation>
    <scope>IDENTIFICATION</scope>
</reference>
<reference evidence="4" key="2">
    <citation type="submission" date="2025-08" db="UniProtKB">
        <authorList>
            <consortium name="Ensembl"/>
        </authorList>
    </citation>
    <scope>IDENTIFICATION</scope>
</reference>
<dbReference type="AlphaFoldDB" id="A0A4X2LHV5"/>
<feature type="domain" description="L1 transposable element RRM" evidence="2">
    <location>
        <begin position="185"/>
        <end position="281"/>
    </location>
</feature>